<evidence type="ECO:0000313" key="6">
    <source>
        <dbReference type="Proteomes" id="UP001459277"/>
    </source>
</evidence>
<dbReference type="Gene3D" id="3.30.420.10">
    <property type="entry name" value="Ribonuclease H-like superfamily/Ribonuclease H"/>
    <property type="match status" value="1"/>
</dbReference>
<proteinExistence type="predicted"/>
<dbReference type="InterPro" id="IPR012337">
    <property type="entry name" value="RNaseH-like_sf"/>
</dbReference>
<dbReference type="InterPro" id="IPR036397">
    <property type="entry name" value="RNaseH_sf"/>
</dbReference>
<feature type="domain" description="Zinc knuckle CX2CX4HX4C" evidence="4">
    <location>
        <begin position="194"/>
        <end position="222"/>
    </location>
</feature>
<evidence type="ECO:0000259" key="2">
    <source>
        <dbReference type="Pfam" id="PF13456"/>
    </source>
</evidence>
<feature type="domain" description="DUF4283" evidence="3">
    <location>
        <begin position="34"/>
        <end position="113"/>
    </location>
</feature>
<dbReference type="CDD" id="cd06222">
    <property type="entry name" value="RNase_H_like"/>
    <property type="match status" value="1"/>
</dbReference>
<dbReference type="AlphaFoldDB" id="A0AAW2BHH8"/>
<accession>A0AAW2BHH8</accession>
<evidence type="ECO:0008006" key="7">
    <source>
        <dbReference type="Google" id="ProtNLM"/>
    </source>
</evidence>
<evidence type="ECO:0000259" key="3">
    <source>
        <dbReference type="Pfam" id="PF14111"/>
    </source>
</evidence>
<dbReference type="GO" id="GO:0004523">
    <property type="term" value="F:RNA-DNA hybrid ribonuclease activity"/>
    <property type="evidence" value="ECO:0007669"/>
    <property type="project" value="InterPro"/>
</dbReference>
<feature type="region of interest" description="Disordered" evidence="1">
    <location>
        <begin position="260"/>
        <end position="279"/>
    </location>
</feature>
<dbReference type="InterPro" id="IPR044730">
    <property type="entry name" value="RNase_H-like_dom_plant"/>
</dbReference>
<evidence type="ECO:0000256" key="1">
    <source>
        <dbReference type="SAM" id="MobiDB-lite"/>
    </source>
</evidence>
<evidence type="ECO:0000259" key="4">
    <source>
        <dbReference type="Pfam" id="PF14392"/>
    </source>
</evidence>
<keyword evidence="6" id="KW-1185">Reference proteome</keyword>
<gene>
    <name evidence="5" type="ORF">SO802_033784</name>
</gene>
<dbReference type="GO" id="GO:0003676">
    <property type="term" value="F:nucleic acid binding"/>
    <property type="evidence" value="ECO:0007669"/>
    <property type="project" value="InterPro"/>
</dbReference>
<dbReference type="EMBL" id="JAZDWU010000012">
    <property type="protein sequence ID" value="KAK9984259.1"/>
    <property type="molecule type" value="Genomic_DNA"/>
</dbReference>
<organism evidence="5 6">
    <name type="scientific">Lithocarpus litseifolius</name>
    <dbReference type="NCBI Taxonomy" id="425828"/>
    <lineage>
        <taxon>Eukaryota</taxon>
        <taxon>Viridiplantae</taxon>
        <taxon>Streptophyta</taxon>
        <taxon>Embryophyta</taxon>
        <taxon>Tracheophyta</taxon>
        <taxon>Spermatophyta</taxon>
        <taxon>Magnoliopsida</taxon>
        <taxon>eudicotyledons</taxon>
        <taxon>Gunneridae</taxon>
        <taxon>Pentapetalae</taxon>
        <taxon>rosids</taxon>
        <taxon>fabids</taxon>
        <taxon>Fagales</taxon>
        <taxon>Fagaceae</taxon>
        <taxon>Lithocarpus</taxon>
    </lineage>
</organism>
<protein>
    <recommendedName>
        <fullName evidence="7">RNase H type-1 domain-containing protein</fullName>
    </recommendedName>
</protein>
<dbReference type="Pfam" id="PF14111">
    <property type="entry name" value="DUF4283"/>
    <property type="match status" value="1"/>
</dbReference>
<dbReference type="PANTHER" id="PTHR31286">
    <property type="entry name" value="GLYCINE-RICH CELL WALL STRUCTURAL PROTEIN 1.8-LIKE"/>
    <property type="match status" value="1"/>
</dbReference>
<dbReference type="Pfam" id="PF14392">
    <property type="entry name" value="zf-CCHC_4"/>
    <property type="match status" value="1"/>
</dbReference>
<dbReference type="InterPro" id="IPR025836">
    <property type="entry name" value="Zn_knuckle_CX2CX4HX4C"/>
</dbReference>
<sequence length="588" mass="64899">MAEEISKVLEKMNLTAEEEETIAISDEGRKEELESCALSLIGKFLTCRPFNKKAAQITLKKAWGLEEKVQIFEVGSNLFQFKFKEEFDLNRVFTGGPWSFDNQALLLTKWEVGMTATNVRFESVPLWVQIWGAPFDMRTPKVAEEIGKRLGKVLEVEERRYNNSQNFFMRVKVEIPVAKAIRRGAFLAGSDGLRHWVDLKYERLPLFCHSCGILGHDLRHCAQYFSQKKDGKVAECGYGEWLKAVGGRARSPLKREAGVGMKETQNGHRQSGVVEEGSGAGKNLTEMASENEKGKSKIVGDDNVISGERGANNGNVGADKESRDFRAQTFDASVSNSNVVTDLIPTAQGSHGQIIEAESGSGEGKKQPKWTRLVRMDYGPVELLKEGAKSILGKRGLQPMYEEGLEESQHSAAKRGTSPVEVTQAWQPLPCLLYKLNFDGAMFDGGDSSGYGAVIRNDRGEVMVAVSAKGGAVSDSEEVEALACRKALEVAVDTSFMDLIIEGDNAAVMKIVAQFQQESYSRIGLIYEDIWSLLAGFNSVRVSCVRRSANNVAHVLAKHARLVENEIVWMEEDPPPAVDALYLDAILS</sequence>
<dbReference type="Proteomes" id="UP001459277">
    <property type="component" value="Unassembled WGS sequence"/>
</dbReference>
<dbReference type="SUPFAM" id="SSF53098">
    <property type="entry name" value="Ribonuclease H-like"/>
    <property type="match status" value="1"/>
</dbReference>
<feature type="compositionally biased region" description="Basic and acidic residues" evidence="1">
    <location>
        <begin position="290"/>
        <end position="300"/>
    </location>
</feature>
<dbReference type="InterPro" id="IPR002156">
    <property type="entry name" value="RNaseH_domain"/>
</dbReference>
<dbReference type="InterPro" id="IPR040256">
    <property type="entry name" value="At4g02000-like"/>
</dbReference>
<dbReference type="PANTHER" id="PTHR31286:SF167">
    <property type="entry name" value="OS09G0268800 PROTEIN"/>
    <property type="match status" value="1"/>
</dbReference>
<reference evidence="5 6" key="1">
    <citation type="submission" date="2024-01" db="EMBL/GenBank/DDBJ databases">
        <title>A telomere-to-telomere, gap-free genome of sweet tea (Lithocarpus litseifolius).</title>
        <authorList>
            <person name="Zhou J."/>
        </authorList>
    </citation>
    <scope>NUCLEOTIDE SEQUENCE [LARGE SCALE GENOMIC DNA]</scope>
    <source>
        <strain evidence="5">Zhou-2022a</strain>
        <tissue evidence="5">Leaf</tissue>
    </source>
</reference>
<feature type="domain" description="RNase H type-1" evidence="2">
    <location>
        <begin position="437"/>
        <end position="560"/>
    </location>
</feature>
<comment type="caution">
    <text evidence="5">The sequence shown here is derived from an EMBL/GenBank/DDBJ whole genome shotgun (WGS) entry which is preliminary data.</text>
</comment>
<name>A0AAW2BHH8_9ROSI</name>
<evidence type="ECO:0000313" key="5">
    <source>
        <dbReference type="EMBL" id="KAK9984259.1"/>
    </source>
</evidence>
<dbReference type="Pfam" id="PF13456">
    <property type="entry name" value="RVT_3"/>
    <property type="match status" value="1"/>
</dbReference>
<feature type="region of interest" description="Disordered" evidence="1">
    <location>
        <begin position="289"/>
        <end position="319"/>
    </location>
</feature>
<dbReference type="InterPro" id="IPR025558">
    <property type="entry name" value="DUF4283"/>
</dbReference>